<dbReference type="PROSITE" id="PS50893">
    <property type="entry name" value="ABC_TRANSPORTER_2"/>
    <property type="match status" value="1"/>
</dbReference>
<dbReference type="STRING" id="1133849.O3I_023055"/>
<gene>
    <name evidence="6" type="ORF">O3I_023055</name>
</gene>
<dbReference type="eggNOG" id="COG1131">
    <property type="taxonomic scope" value="Bacteria"/>
</dbReference>
<accession>K0F4V2</accession>
<dbReference type="SMART" id="SM00382">
    <property type="entry name" value="AAA"/>
    <property type="match status" value="1"/>
</dbReference>
<organism evidence="6 7">
    <name type="scientific">Nocardia brasiliensis (strain ATCC 700358 / HUJEG-1)</name>
    <dbReference type="NCBI Taxonomy" id="1133849"/>
    <lineage>
        <taxon>Bacteria</taxon>
        <taxon>Bacillati</taxon>
        <taxon>Actinomycetota</taxon>
        <taxon>Actinomycetes</taxon>
        <taxon>Mycobacteriales</taxon>
        <taxon>Nocardiaceae</taxon>
        <taxon>Nocardia</taxon>
    </lineage>
</organism>
<dbReference type="PANTHER" id="PTHR43335:SF4">
    <property type="entry name" value="ABC TRANSPORTER, ATP-BINDING PROTEIN"/>
    <property type="match status" value="1"/>
</dbReference>
<dbReference type="InterPro" id="IPR027417">
    <property type="entry name" value="P-loop_NTPase"/>
</dbReference>
<feature type="domain" description="ABC transporter" evidence="5">
    <location>
        <begin position="14"/>
        <end position="239"/>
    </location>
</feature>
<dbReference type="PROSITE" id="PS00211">
    <property type="entry name" value="ABC_TRANSPORTER_1"/>
    <property type="match status" value="1"/>
</dbReference>
<dbReference type="GO" id="GO:0005524">
    <property type="term" value="F:ATP binding"/>
    <property type="evidence" value="ECO:0007669"/>
    <property type="project" value="UniProtKB-KW"/>
</dbReference>
<dbReference type="InterPro" id="IPR017871">
    <property type="entry name" value="ABC_transporter-like_CS"/>
</dbReference>
<evidence type="ECO:0000313" key="6">
    <source>
        <dbReference type="EMBL" id="AFU02566.1"/>
    </source>
</evidence>
<dbReference type="PANTHER" id="PTHR43335">
    <property type="entry name" value="ABC TRANSPORTER, ATP-BINDING PROTEIN"/>
    <property type="match status" value="1"/>
</dbReference>
<evidence type="ECO:0000256" key="3">
    <source>
        <dbReference type="ARBA" id="ARBA00022741"/>
    </source>
</evidence>
<dbReference type="GO" id="GO:0016887">
    <property type="term" value="F:ATP hydrolysis activity"/>
    <property type="evidence" value="ECO:0007669"/>
    <property type="project" value="InterPro"/>
</dbReference>
<keyword evidence="7" id="KW-1185">Reference proteome</keyword>
<keyword evidence="3" id="KW-0547">Nucleotide-binding</keyword>
<dbReference type="HOGENOM" id="CLU_000604_1_2_11"/>
<evidence type="ECO:0000256" key="4">
    <source>
        <dbReference type="ARBA" id="ARBA00022840"/>
    </source>
</evidence>
<dbReference type="AlphaFoldDB" id="K0F4V2"/>
<evidence type="ECO:0000259" key="5">
    <source>
        <dbReference type="PROSITE" id="PS50893"/>
    </source>
</evidence>
<dbReference type="SUPFAM" id="SSF52540">
    <property type="entry name" value="P-loop containing nucleoside triphosphate hydrolases"/>
    <property type="match status" value="1"/>
</dbReference>
<dbReference type="InterPro" id="IPR003439">
    <property type="entry name" value="ABC_transporter-like_ATP-bd"/>
</dbReference>
<dbReference type="InterPro" id="IPR003593">
    <property type="entry name" value="AAA+_ATPase"/>
</dbReference>
<dbReference type="Proteomes" id="UP000006304">
    <property type="component" value="Chromosome"/>
</dbReference>
<evidence type="ECO:0000256" key="2">
    <source>
        <dbReference type="ARBA" id="ARBA00022448"/>
    </source>
</evidence>
<proteinExistence type="inferred from homology"/>
<sequence>MWVVGEATYGREVIEARGLTKAYDRTVAVRDVGFTVAPGRVTGFLGPNGSGKTTTLRMILGLATPSSGEVLVAGKRYRELIRPLHVVGALLDAGDVLASRTAVAHLRVLAAANGIRRSRVDEVLGLAGLAEVAGRRVGEFSLGMRQRLGIAAALLGDPAIVVLDEPVNGLDTEGIRWIRGLLRSMAEQGRTVLLSSHVMSEMQLVADHLLVIGAGKLLADEPMTRFVERHADPVVRIRAAELPVLVDAIGAEPARVELHGDSAVVQGISSRAIGRVAARCGIVLDELTPVHASVEDVFTRLVEQHQQFASGDQRRAA</sequence>
<dbReference type="Gene3D" id="3.40.50.300">
    <property type="entry name" value="P-loop containing nucleotide triphosphate hydrolases"/>
    <property type="match status" value="1"/>
</dbReference>
<reference evidence="6 7" key="1">
    <citation type="journal article" date="2012" name="J. Bacteriol.">
        <title>Complete genome sequence of Nocardia brasiliensis HUJEG-1.</title>
        <authorList>
            <person name="Vera-Cabrera L."/>
            <person name="Ortiz-Lopez R."/>
            <person name="Elizondo-Gonzalez R."/>
            <person name="Perez-Maya A.A."/>
            <person name="Ocampo-Candiani J."/>
        </authorList>
    </citation>
    <scope>NUCLEOTIDE SEQUENCE [LARGE SCALE GENOMIC DNA]</scope>
    <source>
        <strain evidence="7">ATCC 700358</strain>
    </source>
</reference>
<evidence type="ECO:0000256" key="1">
    <source>
        <dbReference type="ARBA" id="ARBA00005417"/>
    </source>
</evidence>
<dbReference type="EMBL" id="CP003876">
    <property type="protein sequence ID" value="AFU02566.1"/>
    <property type="molecule type" value="Genomic_DNA"/>
</dbReference>
<comment type="similarity">
    <text evidence="1">Belongs to the ABC transporter superfamily.</text>
</comment>
<evidence type="ECO:0000313" key="7">
    <source>
        <dbReference type="Proteomes" id="UP000006304"/>
    </source>
</evidence>
<name>K0F4V2_NOCB7</name>
<keyword evidence="2" id="KW-0813">Transport</keyword>
<protein>
    <submittedName>
        <fullName evidence="6">ABC transporter ATP-binding protein</fullName>
    </submittedName>
</protein>
<dbReference type="Pfam" id="PF00005">
    <property type="entry name" value="ABC_tran"/>
    <property type="match status" value="1"/>
</dbReference>
<keyword evidence="4 6" id="KW-0067">ATP-binding</keyword>
<dbReference type="KEGG" id="nbr:O3I_023055"/>